<name>A0ABR9MZ05_9MICO</name>
<dbReference type="EMBL" id="JADAQT010000088">
    <property type="protein sequence ID" value="MBE1876635.1"/>
    <property type="molecule type" value="Genomic_DNA"/>
</dbReference>
<evidence type="ECO:0000313" key="2">
    <source>
        <dbReference type="EMBL" id="MBE1876635.1"/>
    </source>
</evidence>
<keyword evidence="3" id="KW-1185">Reference proteome</keyword>
<comment type="caution">
    <text evidence="2">The sequence shown here is derived from an EMBL/GenBank/DDBJ whole genome shotgun (WGS) entry which is preliminary data.</text>
</comment>
<sequence length="101" mass="10885">MADYYAAKSEAPGRWIGSGLGDIGGLEPGDLVTARQMHNPFGQGLHLLSDDEKPFRLGAAYRTYSNERAAKFAVEVVRRIEQANAAAGRPAKAGRIPDLET</sequence>
<gene>
    <name evidence="2" type="ORF">IHE71_13060</name>
</gene>
<reference evidence="2 3" key="1">
    <citation type="submission" date="2020-10" db="EMBL/GenBank/DDBJ databases">
        <title>Myceligenerans pegani sp. nov., an endophytic actinomycete isolated from Peganum harmala L. in Xinjiang, China.</title>
        <authorList>
            <person name="Xin L."/>
        </authorList>
    </citation>
    <scope>NUCLEOTIDE SEQUENCE [LARGE SCALE GENOMIC DNA]</scope>
    <source>
        <strain evidence="2 3">TRM65318</strain>
    </source>
</reference>
<evidence type="ECO:0000313" key="3">
    <source>
        <dbReference type="Proteomes" id="UP000625527"/>
    </source>
</evidence>
<dbReference type="Pfam" id="PF08751">
    <property type="entry name" value="TrwC"/>
    <property type="match status" value="1"/>
</dbReference>
<protein>
    <submittedName>
        <fullName evidence="2">Relaxase domain-containing protein</fullName>
    </submittedName>
</protein>
<accession>A0ABR9MZ05</accession>
<organism evidence="2 3">
    <name type="scientific">Myceligenerans pegani</name>
    <dbReference type="NCBI Taxonomy" id="2776917"/>
    <lineage>
        <taxon>Bacteria</taxon>
        <taxon>Bacillati</taxon>
        <taxon>Actinomycetota</taxon>
        <taxon>Actinomycetes</taxon>
        <taxon>Micrococcales</taxon>
        <taxon>Promicromonosporaceae</taxon>
        <taxon>Myceligenerans</taxon>
    </lineage>
</organism>
<dbReference type="InterPro" id="IPR014862">
    <property type="entry name" value="TrwC"/>
</dbReference>
<feature type="domain" description="TrwC relaxase" evidence="1">
    <location>
        <begin position="3"/>
        <end position="50"/>
    </location>
</feature>
<dbReference type="Proteomes" id="UP000625527">
    <property type="component" value="Unassembled WGS sequence"/>
</dbReference>
<proteinExistence type="predicted"/>
<evidence type="ECO:0000259" key="1">
    <source>
        <dbReference type="Pfam" id="PF08751"/>
    </source>
</evidence>